<feature type="transmembrane region" description="Helical" evidence="8">
    <location>
        <begin position="398"/>
        <end position="420"/>
    </location>
</feature>
<evidence type="ECO:0000256" key="4">
    <source>
        <dbReference type="ARBA" id="ARBA00022692"/>
    </source>
</evidence>
<evidence type="ECO:0000256" key="6">
    <source>
        <dbReference type="ARBA" id="ARBA00023136"/>
    </source>
</evidence>
<keyword evidence="3" id="KW-0813">Transport</keyword>
<feature type="compositionally biased region" description="Basic and acidic residues" evidence="7">
    <location>
        <begin position="1"/>
        <end position="10"/>
    </location>
</feature>
<comment type="subcellular location">
    <subcellularLocation>
        <location evidence="1">Membrane</location>
        <topology evidence="1">Multi-pass membrane protein</topology>
    </subcellularLocation>
</comment>
<accession>A0AAJ0CHI3</accession>
<feature type="domain" description="Major facilitator superfamily (MFS) profile" evidence="9">
    <location>
        <begin position="99"/>
        <end position="490"/>
    </location>
</feature>
<comment type="similarity">
    <text evidence="2">Belongs to the major facilitator superfamily. Monocarboxylate porter (TC 2.A.1.13) family.</text>
</comment>
<evidence type="ECO:0000256" key="3">
    <source>
        <dbReference type="ARBA" id="ARBA00022448"/>
    </source>
</evidence>
<dbReference type="GO" id="GO:0016020">
    <property type="term" value="C:membrane"/>
    <property type="evidence" value="ECO:0007669"/>
    <property type="project" value="UniProtKB-SubCell"/>
</dbReference>
<feature type="transmembrane region" description="Helical" evidence="8">
    <location>
        <begin position="364"/>
        <end position="386"/>
    </location>
</feature>
<dbReference type="EMBL" id="JASWJB010000232">
    <property type="protein sequence ID" value="KAK2593020.1"/>
    <property type="molecule type" value="Genomic_DNA"/>
</dbReference>
<dbReference type="PANTHER" id="PTHR11360">
    <property type="entry name" value="MONOCARBOXYLATE TRANSPORTER"/>
    <property type="match status" value="1"/>
</dbReference>
<evidence type="ECO:0000259" key="9">
    <source>
        <dbReference type="PROSITE" id="PS50850"/>
    </source>
</evidence>
<dbReference type="InterPro" id="IPR050327">
    <property type="entry name" value="Proton-linked_MCT"/>
</dbReference>
<reference evidence="10" key="1">
    <citation type="submission" date="2023-06" db="EMBL/GenBank/DDBJ databases">
        <title>Conoideocrella luteorostrata (Hypocreales: Clavicipitaceae), a potential biocontrol fungus for elongate hemlock scale in United States Christmas tree production areas.</title>
        <authorList>
            <person name="Barrett H."/>
            <person name="Lovett B."/>
            <person name="Macias A.M."/>
            <person name="Stajich J.E."/>
            <person name="Kasson M.T."/>
        </authorList>
    </citation>
    <scope>NUCLEOTIDE SEQUENCE</scope>
    <source>
        <strain evidence="10">ARSEF 14590</strain>
    </source>
</reference>
<feature type="transmembrane region" description="Helical" evidence="8">
    <location>
        <begin position="259"/>
        <end position="279"/>
    </location>
</feature>
<keyword evidence="4 8" id="KW-0812">Transmembrane</keyword>
<feature type="transmembrane region" description="Helical" evidence="8">
    <location>
        <begin position="338"/>
        <end position="357"/>
    </location>
</feature>
<evidence type="ECO:0000256" key="8">
    <source>
        <dbReference type="SAM" id="Phobius"/>
    </source>
</evidence>
<feature type="transmembrane region" description="Helical" evidence="8">
    <location>
        <begin position="432"/>
        <end position="452"/>
    </location>
</feature>
<feature type="transmembrane region" description="Helical" evidence="8">
    <location>
        <begin position="100"/>
        <end position="118"/>
    </location>
</feature>
<dbReference type="InterPro" id="IPR036259">
    <property type="entry name" value="MFS_trans_sf"/>
</dbReference>
<dbReference type="Proteomes" id="UP001251528">
    <property type="component" value="Unassembled WGS sequence"/>
</dbReference>
<evidence type="ECO:0000256" key="5">
    <source>
        <dbReference type="ARBA" id="ARBA00022989"/>
    </source>
</evidence>
<sequence>MSEKNHEKFEGIPVSNVADSGLEPLGLTASRRTQKISESDAAMVQGEWIAEPGVQVSRQVSRQISRRGVDTSSQELADPNHEGGDNDDDDDDFPDGGLEAWLVVLGAWCVSFCSYGWINSVGTFQEYYQTGPLKDYKASQIAWIPSMQIFLMSFLSPFTGRLFDSFGPRYLLLAGSFLHVFGLMMASLSSEYYQFMLSQGLCSAIGVSASFLAAIGSVSGWFKKRRGTAFGIFATGSSLGGVVFPIMLTRLIKSVGYGWAMRSAAFIIFALLVIANITIKSRHVNGRQTISRQLLARPFHEKTFLLLLVGLALVPFGLYTPIDFIPTVAKSEGMRDSLANNLIAFYNAASLIGRAGSGLLADRFGLFNIFALACYGAGVFIMALWIPGGGNDAATVAFSLLFGLFSGAYIALMGALVARISPIEEVGYRNGIGQLFGSVGGLVTAPIAGAILEGHGGEIGLKAFAGVFMLVGTTGIVAARISWTGFKFGVRF</sequence>
<proteinExistence type="inferred from homology"/>
<gene>
    <name evidence="10" type="ORF">QQS21_009274</name>
</gene>
<feature type="region of interest" description="Disordered" evidence="7">
    <location>
        <begin position="60"/>
        <end position="92"/>
    </location>
</feature>
<evidence type="ECO:0000256" key="2">
    <source>
        <dbReference type="ARBA" id="ARBA00006727"/>
    </source>
</evidence>
<dbReference type="InterPro" id="IPR011701">
    <property type="entry name" value="MFS"/>
</dbReference>
<protein>
    <recommendedName>
        <fullName evidence="9">Major facilitator superfamily (MFS) profile domain-containing protein</fullName>
    </recommendedName>
</protein>
<evidence type="ECO:0000313" key="10">
    <source>
        <dbReference type="EMBL" id="KAK2593020.1"/>
    </source>
</evidence>
<dbReference type="InterPro" id="IPR020846">
    <property type="entry name" value="MFS_dom"/>
</dbReference>
<feature type="transmembrane region" description="Helical" evidence="8">
    <location>
        <begin position="227"/>
        <end position="247"/>
    </location>
</feature>
<dbReference type="PANTHER" id="PTHR11360:SF224">
    <property type="entry name" value="MAJOR FACILITATOR SUPERFAMILY (MFS) PROFILE DOMAIN-CONTAINING PROTEIN-RELATED"/>
    <property type="match status" value="1"/>
</dbReference>
<evidence type="ECO:0000313" key="11">
    <source>
        <dbReference type="Proteomes" id="UP001251528"/>
    </source>
</evidence>
<dbReference type="PROSITE" id="PS50850">
    <property type="entry name" value="MFS"/>
    <property type="match status" value="1"/>
</dbReference>
<feature type="transmembrane region" description="Helical" evidence="8">
    <location>
        <begin position="195"/>
        <end position="215"/>
    </location>
</feature>
<evidence type="ECO:0000256" key="1">
    <source>
        <dbReference type="ARBA" id="ARBA00004141"/>
    </source>
</evidence>
<organism evidence="10 11">
    <name type="scientific">Conoideocrella luteorostrata</name>
    <dbReference type="NCBI Taxonomy" id="1105319"/>
    <lineage>
        <taxon>Eukaryota</taxon>
        <taxon>Fungi</taxon>
        <taxon>Dikarya</taxon>
        <taxon>Ascomycota</taxon>
        <taxon>Pezizomycotina</taxon>
        <taxon>Sordariomycetes</taxon>
        <taxon>Hypocreomycetidae</taxon>
        <taxon>Hypocreales</taxon>
        <taxon>Clavicipitaceae</taxon>
        <taxon>Conoideocrella</taxon>
    </lineage>
</organism>
<dbReference type="Pfam" id="PF07690">
    <property type="entry name" value="MFS_1"/>
    <property type="match status" value="1"/>
</dbReference>
<keyword evidence="6 8" id="KW-0472">Membrane</keyword>
<feature type="transmembrane region" description="Helical" evidence="8">
    <location>
        <begin position="299"/>
        <end position="318"/>
    </location>
</feature>
<keyword evidence="5 8" id="KW-1133">Transmembrane helix</keyword>
<name>A0AAJ0CHI3_9HYPO</name>
<evidence type="ECO:0000256" key="7">
    <source>
        <dbReference type="SAM" id="MobiDB-lite"/>
    </source>
</evidence>
<feature type="transmembrane region" description="Helical" evidence="8">
    <location>
        <begin position="170"/>
        <end position="189"/>
    </location>
</feature>
<feature type="transmembrane region" description="Helical" evidence="8">
    <location>
        <begin position="138"/>
        <end position="158"/>
    </location>
</feature>
<dbReference type="SUPFAM" id="SSF103473">
    <property type="entry name" value="MFS general substrate transporter"/>
    <property type="match status" value="1"/>
</dbReference>
<feature type="transmembrane region" description="Helical" evidence="8">
    <location>
        <begin position="464"/>
        <end position="483"/>
    </location>
</feature>
<feature type="region of interest" description="Disordered" evidence="7">
    <location>
        <begin position="1"/>
        <end position="23"/>
    </location>
</feature>
<dbReference type="Gene3D" id="1.20.1250.20">
    <property type="entry name" value="MFS general substrate transporter like domains"/>
    <property type="match status" value="2"/>
</dbReference>
<dbReference type="CDD" id="cd17352">
    <property type="entry name" value="MFS_MCT_SLC16"/>
    <property type="match status" value="1"/>
</dbReference>
<dbReference type="AlphaFoldDB" id="A0AAJ0CHI3"/>
<dbReference type="GO" id="GO:0022857">
    <property type="term" value="F:transmembrane transporter activity"/>
    <property type="evidence" value="ECO:0007669"/>
    <property type="project" value="InterPro"/>
</dbReference>
<keyword evidence="11" id="KW-1185">Reference proteome</keyword>
<comment type="caution">
    <text evidence="10">The sequence shown here is derived from an EMBL/GenBank/DDBJ whole genome shotgun (WGS) entry which is preliminary data.</text>
</comment>